<evidence type="ECO:0000313" key="1">
    <source>
        <dbReference type="EMBL" id="KAK3396896.1"/>
    </source>
</evidence>
<protein>
    <submittedName>
        <fullName evidence="1">Uncharacterized protein</fullName>
    </submittedName>
</protein>
<evidence type="ECO:0000313" key="2">
    <source>
        <dbReference type="Proteomes" id="UP001281003"/>
    </source>
</evidence>
<proteinExistence type="predicted"/>
<keyword evidence="2" id="KW-1185">Reference proteome</keyword>
<accession>A0AAE0PBK5</accession>
<reference evidence="1" key="2">
    <citation type="submission" date="2023-07" db="EMBL/GenBank/DDBJ databases">
        <authorList>
            <consortium name="Lawrence Berkeley National Laboratory"/>
            <person name="Haridas S."/>
            <person name="Hensen N."/>
            <person name="Bonometti L."/>
            <person name="Westerberg I."/>
            <person name="Brannstrom I.O."/>
            <person name="Guillou S."/>
            <person name="Cros-Aarteil S."/>
            <person name="Calhoun S."/>
            <person name="Kuo A."/>
            <person name="Mondo S."/>
            <person name="Pangilinan J."/>
            <person name="Riley R."/>
            <person name="LaButti K."/>
            <person name="Andreopoulos B."/>
            <person name="Lipzen A."/>
            <person name="Chen C."/>
            <person name="Yanf M."/>
            <person name="Daum C."/>
            <person name="Ng V."/>
            <person name="Clum A."/>
            <person name="Steindorff A."/>
            <person name="Ohm R."/>
            <person name="Martin F."/>
            <person name="Silar P."/>
            <person name="Natvig D."/>
            <person name="Lalanne C."/>
            <person name="Gautier V."/>
            <person name="Ament-velasquez S.L."/>
            <person name="Kruys A."/>
            <person name="Hutchinson M.I."/>
            <person name="Powell A.J."/>
            <person name="Barry K."/>
            <person name="Miller A.N."/>
            <person name="Grigoriev I.V."/>
            <person name="Debuchy R."/>
            <person name="Gladieux P."/>
            <person name="Thoren M.H."/>
            <person name="Johannesson H."/>
        </authorList>
    </citation>
    <scope>NUCLEOTIDE SEQUENCE</scope>
    <source>
        <strain evidence="1">FGSC 1904</strain>
    </source>
</reference>
<sequence>MCKYEYWEWICGYAVERFTVKDSQEQKCPRHPKDGELPSKCPEAKCVKRVKVHDMCRHCHSRCAITFRMCDRCGHLSRNLTKTECGREVNIEEDQTSQPHDGMPDKTELQPCRNIVNDRQYFIIGRFIDTSKMKLVGIIAKRCPSLAG</sequence>
<dbReference type="EMBL" id="JAUTDP010000008">
    <property type="protein sequence ID" value="KAK3396896.1"/>
    <property type="molecule type" value="Genomic_DNA"/>
</dbReference>
<organism evidence="1 2">
    <name type="scientific">Sordaria brevicollis</name>
    <dbReference type="NCBI Taxonomy" id="83679"/>
    <lineage>
        <taxon>Eukaryota</taxon>
        <taxon>Fungi</taxon>
        <taxon>Dikarya</taxon>
        <taxon>Ascomycota</taxon>
        <taxon>Pezizomycotina</taxon>
        <taxon>Sordariomycetes</taxon>
        <taxon>Sordariomycetidae</taxon>
        <taxon>Sordariales</taxon>
        <taxon>Sordariaceae</taxon>
        <taxon>Sordaria</taxon>
    </lineage>
</organism>
<comment type="caution">
    <text evidence="1">The sequence shown here is derived from an EMBL/GenBank/DDBJ whole genome shotgun (WGS) entry which is preliminary data.</text>
</comment>
<reference evidence="1" key="1">
    <citation type="journal article" date="2023" name="Mol. Phylogenet. Evol.">
        <title>Genome-scale phylogeny and comparative genomics of the fungal order Sordariales.</title>
        <authorList>
            <person name="Hensen N."/>
            <person name="Bonometti L."/>
            <person name="Westerberg I."/>
            <person name="Brannstrom I.O."/>
            <person name="Guillou S."/>
            <person name="Cros-Aarteil S."/>
            <person name="Calhoun S."/>
            <person name="Haridas S."/>
            <person name="Kuo A."/>
            <person name="Mondo S."/>
            <person name="Pangilinan J."/>
            <person name="Riley R."/>
            <person name="LaButti K."/>
            <person name="Andreopoulos B."/>
            <person name="Lipzen A."/>
            <person name="Chen C."/>
            <person name="Yan M."/>
            <person name="Daum C."/>
            <person name="Ng V."/>
            <person name="Clum A."/>
            <person name="Steindorff A."/>
            <person name="Ohm R.A."/>
            <person name="Martin F."/>
            <person name="Silar P."/>
            <person name="Natvig D.O."/>
            <person name="Lalanne C."/>
            <person name="Gautier V."/>
            <person name="Ament-Velasquez S.L."/>
            <person name="Kruys A."/>
            <person name="Hutchinson M.I."/>
            <person name="Powell A.J."/>
            <person name="Barry K."/>
            <person name="Miller A.N."/>
            <person name="Grigoriev I.V."/>
            <person name="Debuchy R."/>
            <person name="Gladieux P."/>
            <person name="Hiltunen Thoren M."/>
            <person name="Johannesson H."/>
        </authorList>
    </citation>
    <scope>NUCLEOTIDE SEQUENCE</scope>
    <source>
        <strain evidence="1">FGSC 1904</strain>
    </source>
</reference>
<dbReference type="AlphaFoldDB" id="A0AAE0PBK5"/>
<gene>
    <name evidence="1" type="ORF">B0T20DRAFT_394078</name>
</gene>
<dbReference type="Proteomes" id="UP001281003">
    <property type="component" value="Unassembled WGS sequence"/>
</dbReference>
<name>A0AAE0PBK5_SORBR</name>